<keyword evidence="3" id="KW-1185">Reference proteome</keyword>
<feature type="region of interest" description="Disordered" evidence="1">
    <location>
        <begin position="15"/>
        <end position="41"/>
    </location>
</feature>
<comment type="caution">
    <text evidence="2">The sequence shown here is derived from an EMBL/GenBank/DDBJ whole genome shotgun (WGS) entry which is preliminary data.</text>
</comment>
<dbReference type="EMBL" id="JACEEZ010009448">
    <property type="protein sequence ID" value="KAG0722515.1"/>
    <property type="molecule type" value="Genomic_DNA"/>
</dbReference>
<sequence>MDILTTDREIKARQDRKAKIRNVPRASQVPEDDVARKAKTERRDPCTRGALSLIREFLVFLLQPFIVGIDVRHCCEEWLVPLSCLQCLCGVVLAWRVRAGQGSLWPQVEHVE</sequence>
<evidence type="ECO:0000313" key="3">
    <source>
        <dbReference type="Proteomes" id="UP000770661"/>
    </source>
</evidence>
<proteinExistence type="predicted"/>
<organism evidence="2 3">
    <name type="scientific">Chionoecetes opilio</name>
    <name type="common">Atlantic snow crab</name>
    <name type="synonym">Cancer opilio</name>
    <dbReference type="NCBI Taxonomy" id="41210"/>
    <lineage>
        <taxon>Eukaryota</taxon>
        <taxon>Metazoa</taxon>
        <taxon>Ecdysozoa</taxon>
        <taxon>Arthropoda</taxon>
        <taxon>Crustacea</taxon>
        <taxon>Multicrustacea</taxon>
        <taxon>Malacostraca</taxon>
        <taxon>Eumalacostraca</taxon>
        <taxon>Eucarida</taxon>
        <taxon>Decapoda</taxon>
        <taxon>Pleocyemata</taxon>
        <taxon>Brachyura</taxon>
        <taxon>Eubrachyura</taxon>
        <taxon>Majoidea</taxon>
        <taxon>Majidae</taxon>
        <taxon>Chionoecetes</taxon>
    </lineage>
</organism>
<dbReference type="AlphaFoldDB" id="A0A8J4Y7C9"/>
<protein>
    <submittedName>
        <fullName evidence="2">Uncharacterized protein</fullName>
    </submittedName>
</protein>
<reference evidence="2" key="1">
    <citation type="submission" date="2020-07" db="EMBL/GenBank/DDBJ databases">
        <title>The High-quality genome of the commercially important snow crab, Chionoecetes opilio.</title>
        <authorList>
            <person name="Jeong J.-H."/>
            <person name="Ryu S."/>
        </authorList>
    </citation>
    <scope>NUCLEOTIDE SEQUENCE</scope>
    <source>
        <strain evidence="2">MADBK_172401_WGS</strain>
        <tissue evidence="2">Digestive gland</tissue>
    </source>
</reference>
<dbReference type="Proteomes" id="UP000770661">
    <property type="component" value="Unassembled WGS sequence"/>
</dbReference>
<evidence type="ECO:0000256" key="1">
    <source>
        <dbReference type="SAM" id="MobiDB-lite"/>
    </source>
</evidence>
<evidence type="ECO:0000313" key="2">
    <source>
        <dbReference type="EMBL" id="KAG0722515.1"/>
    </source>
</evidence>
<name>A0A8J4Y7C9_CHIOP</name>
<gene>
    <name evidence="2" type="ORF">GWK47_005971</name>
</gene>
<accession>A0A8J4Y7C9</accession>